<organism evidence="2 3">
    <name type="scientific">Capnocytophaga cynodegmi</name>
    <dbReference type="NCBI Taxonomy" id="28189"/>
    <lineage>
        <taxon>Bacteria</taxon>
        <taxon>Pseudomonadati</taxon>
        <taxon>Bacteroidota</taxon>
        <taxon>Flavobacteriia</taxon>
        <taxon>Flavobacteriales</taxon>
        <taxon>Flavobacteriaceae</taxon>
        <taxon>Capnocytophaga</taxon>
    </lineage>
</organism>
<accession>A0A0B7HRF0</accession>
<proteinExistence type="predicted"/>
<evidence type="ECO:0000256" key="1">
    <source>
        <dbReference type="SAM" id="Phobius"/>
    </source>
</evidence>
<sequence>MIVIMKPYYHIFKELYNVIFFILFLFLSEKNNTFTRNFLKNIQK</sequence>
<feature type="transmembrane region" description="Helical" evidence="1">
    <location>
        <begin position="7"/>
        <end position="27"/>
    </location>
</feature>
<reference evidence="3" key="1">
    <citation type="submission" date="2015-01" db="EMBL/GenBank/DDBJ databases">
        <authorList>
            <person name="MANFREDI Pablo"/>
        </authorList>
    </citation>
    <scope>NUCLEOTIDE SEQUENCE [LARGE SCALE GENOMIC DNA]</scope>
    <source>
        <strain evidence="3">Ccy74</strain>
    </source>
</reference>
<dbReference type="AlphaFoldDB" id="A0A0B7HRF0"/>
<dbReference type="Proteomes" id="UP000038083">
    <property type="component" value="Unassembled WGS sequence"/>
</dbReference>
<protein>
    <submittedName>
        <fullName evidence="2">Uncharacterized protein</fullName>
    </submittedName>
</protein>
<dbReference type="EMBL" id="CDOG01000034">
    <property type="protein sequence ID" value="CEN40153.1"/>
    <property type="molecule type" value="Genomic_DNA"/>
</dbReference>
<keyword evidence="1" id="KW-0812">Transmembrane</keyword>
<evidence type="ECO:0000313" key="2">
    <source>
        <dbReference type="EMBL" id="CEN40153.1"/>
    </source>
</evidence>
<evidence type="ECO:0000313" key="3">
    <source>
        <dbReference type="Proteomes" id="UP000038083"/>
    </source>
</evidence>
<gene>
    <name evidence="2" type="ORF">CCYN74_40175</name>
</gene>
<keyword evidence="1" id="KW-0472">Membrane</keyword>
<name>A0A0B7HRF0_9FLAO</name>
<keyword evidence="1" id="KW-1133">Transmembrane helix</keyword>